<accession>A0A2V1E5E0</accession>
<evidence type="ECO:0000256" key="3">
    <source>
        <dbReference type="ARBA" id="ARBA00022989"/>
    </source>
</evidence>
<evidence type="ECO:0000256" key="2">
    <source>
        <dbReference type="ARBA" id="ARBA00022692"/>
    </source>
</evidence>
<keyword evidence="3 7" id="KW-1133">Transmembrane helix</keyword>
<name>A0A2V1E5E0_9PLEO</name>
<keyword evidence="4 7" id="KW-0472">Membrane</keyword>
<comment type="subcellular location">
    <subcellularLocation>
        <location evidence="1">Membrane</location>
        <topology evidence="1">Multi-pass membrane protein</topology>
    </subcellularLocation>
</comment>
<organism evidence="9 10">
    <name type="scientific">Periconia macrospinosa</name>
    <dbReference type="NCBI Taxonomy" id="97972"/>
    <lineage>
        <taxon>Eukaryota</taxon>
        <taxon>Fungi</taxon>
        <taxon>Dikarya</taxon>
        <taxon>Ascomycota</taxon>
        <taxon>Pezizomycotina</taxon>
        <taxon>Dothideomycetes</taxon>
        <taxon>Pleosporomycetidae</taxon>
        <taxon>Pleosporales</taxon>
        <taxon>Massarineae</taxon>
        <taxon>Periconiaceae</taxon>
        <taxon>Periconia</taxon>
    </lineage>
</organism>
<protein>
    <recommendedName>
        <fullName evidence="8">Rhodopsin domain-containing protein</fullName>
    </recommendedName>
</protein>
<feature type="transmembrane region" description="Helical" evidence="7">
    <location>
        <begin position="50"/>
        <end position="71"/>
    </location>
</feature>
<evidence type="ECO:0000313" key="9">
    <source>
        <dbReference type="EMBL" id="PVI05793.1"/>
    </source>
</evidence>
<keyword evidence="2 7" id="KW-0812">Transmembrane</keyword>
<comment type="similarity">
    <text evidence="5">Belongs to the SAT4 family.</text>
</comment>
<feature type="transmembrane region" description="Helical" evidence="7">
    <location>
        <begin position="129"/>
        <end position="150"/>
    </location>
</feature>
<dbReference type="InterPro" id="IPR049326">
    <property type="entry name" value="Rhodopsin_dom_fungi"/>
</dbReference>
<reference evidence="9 10" key="1">
    <citation type="journal article" date="2018" name="Sci. Rep.">
        <title>Comparative genomics provides insights into the lifestyle and reveals functional heterogeneity of dark septate endophytic fungi.</title>
        <authorList>
            <person name="Knapp D.G."/>
            <person name="Nemeth J.B."/>
            <person name="Barry K."/>
            <person name="Hainaut M."/>
            <person name="Henrissat B."/>
            <person name="Johnson J."/>
            <person name="Kuo A."/>
            <person name="Lim J.H.P."/>
            <person name="Lipzen A."/>
            <person name="Nolan M."/>
            <person name="Ohm R.A."/>
            <person name="Tamas L."/>
            <person name="Grigoriev I.V."/>
            <person name="Spatafora J.W."/>
            <person name="Nagy L.G."/>
            <person name="Kovacs G.M."/>
        </authorList>
    </citation>
    <scope>NUCLEOTIDE SEQUENCE [LARGE SCALE GENOMIC DNA]</scope>
    <source>
        <strain evidence="9 10">DSE2036</strain>
    </source>
</reference>
<proteinExistence type="inferred from homology"/>
<feature type="domain" description="Rhodopsin" evidence="8">
    <location>
        <begin position="34"/>
        <end position="276"/>
    </location>
</feature>
<feature type="transmembrane region" description="Helical" evidence="7">
    <location>
        <begin position="212"/>
        <end position="236"/>
    </location>
</feature>
<sequence>MNAPSAADPGRGLAHAFIGLSISLMFVSTTLFIARIWTRMRPIYRMSYDDYFAVLAYCCVITCTVLLLQTVRTDFPGKEKTTFTLQDIQKSYMFAVIAEVFWTWSMTFTKISVAFMLLRFEPARYMRLFLWFMVGFLFTMGMFGCFTQVLQCQPLSATWDLLNRHKAKCWDPRILGISGQTINCINATTDILFALLPISFLRKVKLPRRERIMIGILMGLGVFVAVVCAVKTYYISQLGKGNPVVDSIRVGFLSSTEALLAFATCCIPCLRAPLQRALEKLGLVSANYSDTDSSDWGDFSSRSRTKYTTETTPGIRMNDVEGGEQSGSDRRALTGLNNGENLPMDRIWQITEAPAQGGFEEIERVRTEHTRVLHRAESLEILDKIDQSHTPALPPKKRRSRRDTMDAEAAEEIGESSETKRKSKGGIWWK</sequence>
<dbReference type="OrthoDB" id="5278984at2759"/>
<feature type="transmembrane region" description="Helical" evidence="7">
    <location>
        <begin position="91"/>
        <end position="117"/>
    </location>
</feature>
<keyword evidence="10" id="KW-1185">Reference proteome</keyword>
<dbReference type="Pfam" id="PF20684">
    <property type="entry name" value="Fung_rhodopsin"/>
    <property type="match status" value="1"/>
</dbReference>
<dbReference type="EMBL" id="KZ805312">
    <property type="protein sequence ID" value="PVI05793.1"/>
    <property type="molecule type" value="Genomic_DNA"/>
</dbReference>
<evidence type="ECO:0000259" key="8">
    <source>
        <dbReference type="Pfam" id="PF20684"/>
    </source>
</evidence>
<evidence type="ECO:0000256" key="6">
    <source>
        <dbReference type="SAM" id="MobiDB-lite"/>
    </source>
</evidence>
<evidence type="ECO:0000256" key="5">
    <source>
        <dbReference type="ARBA" id="ARBA00038359"/>
    </source>
</evidence>
<dbReference type="PANTHER" id="PTHR33048">
    <property type="entry name" value="PTH11-LIKE INTEGRAL MEMBRANE PROTEIN (AFU_ORTHOLOGUE AFUA_5G11245)"/>
    <property type="match status" value="1"/>
</dbReference>
<feature type="compositionally biased region" description="Acidic residues" evidence="6">
    <location>
        <begin position="406"/>
        <end position="415"/>
    </location>
</feature>
<dbReference type="GO" id="GO:0016020">
    <property type="term" value="C:membrane"/>
    <property type="evidence" value="ECO:0007669"/>
    <property type="project" value="UniProtKB-SubCell"/>
</dbReference>
<evidence type="ECO:0000256" key="1">
    <source>
        <dbReference type="ARBA" id="ARBA00004141"/>
    </source>
</evidence>
<dbReference type="Proteomes" id="UP000244855">
    <property type="component" value="Unassembled WGS sequence"/>
</dbReference>
<dbReference type="PANTHER" id="PTHR33048:SF129">
    <property type="entry name" value="INTEGRAL MEMBRANE PROTEIN-RELATED"/>
    <property type="match status" value="1"/>
</dbReference>
<evidence type="ECO:0000256" key="4">
    <source>
        <dbReference type="ARBA" id="ARBA00023136"/>
    </source>
</evidence>
<gene>
    <name evidence="9" type="ORF">DM02DRAFT_554159</name>
</gene>
<feature type="region of interest" description="Disordered" evidence="6">
    <location>
        <begin position="304"/>
        <end position="338"/>
    </location>
</feature>
<dbReference type="InterPro" id="IPR052337">
    <property type="entry name" value="SAT4-like"/>
</dbReference>
<feature type="transmembrane region" description="Helical" evidence="7">
    <location>
        <begin position="12"/>
        <end position="38"/>
    </location>
</feature>
<dbReference type="AlphaFoldDB" id="A0A2V1E5E0"/>
<feature type="transmembrane region" description="Helical" evidence="7">
    <location>
        <begin position="180"/>
        <end position="200"/>
    </location>
</feature>
<evidence type="ECO:0000313" key="10">
    <source>
        <dbReference type="Proteomes" id="UP000244855"/>
    </source>
</evidence>
<evidence type="ECO:0000256" key="7">
    <source>
        <dbReference type="SAM" id="Phobius"/>
    </source>
</evidence>
<feature type="region of interest" description="Disordered" evidence="6">
    <location>
        <begin position="384"/>
        <end position="430"/>
    </location>
</feature>